<reference evidence="1 2" key="1">
    <citation type="submission" date="2023-04" db="EMBL/GenBank/DDBJ databases">
        <title>A novel bacteria isolated from coastal sediment.</title>
        <authorList>
            <person name="Liu X.-J."/>
            <person name="Du Z.-J."/>
        </authorList>
    </citation>
    <scope>NUCLEOTIDE SEQUENCE [LARGE SCALE GENOMIC DNA]</scope>
    <source>
        <strain evidence="1 2">SDUM461003</strain>
    </source>
</reference>
<dbReference type="EMBL" id="JARXHW010000002">
    <property type="protein sequence ID" value="MDQ8206187.1"/>
    <property type="molecule type" value="Genomic_DNA"/>
</dbReference>
<keyword evidence="2" id="KW-1185">Reference proteome</keyword>
<comment type="caution">
    <text evidence="1">The sequence shown here is derived from an EMBL/GenBank/DDBJ whole genome shotgun (WGS) entry which is preliminary data.</text>
</comment>
<evidence type="ECO:0008006" key="3">
    <source>
        <dbReference type="Google" id="ProtNLM"/>
    </source>
</evidence>
<name>A0ABU1APT5_9BACT</name>
<evidence type="ECO:0000313" key="1">
    <source>
        <dbReference type="EMBL" id="MDQ8206187.1"/>
    </source>
</evidence>
<dbReference type="RefSeq" id="WP_308948191.1">
    <property type="nucleotide sequence ID" value="NZ_JARXHW010000002.1"/>
</dbReference>
<organism evidence="1 2">
    <name type="scientific">Thalassobacterium maritimum</name>
    <dbReference type="NCBI Taxonomy" id="3041265"/>
    <lineage>
        <taxon>Bacteria</taxon>
        <taxon>Pseudomonadati</taxon>
        <taxon>Verrucomicrobiota</taxon>
        <taxon>Opitutia</taxon>
        <taxon>Puniceicoccales</taxon>
        <taxon>Coraliomargaritaceae</taxon>
        <taxon>Thalassobacterium</taxon>
    </lineage>
</organism>
<evidence type="ECO:0000313" key="2">
    <source>
        <dbReference type="Proteomes" id="UP001225316"/>
    </source>
</evidence>
<gene>
    <name evidence="1" type="ORF">QEH52_01605</name>
</gene>
<sequence>MSTTPQICTRCGSYAQHKTTTHGKLSTELILWCLLLLPGLLYTTWRLTTRAERCTQCGSPDLVPITTPTGRELHKKYHSRR</sequence>
<protein>
    <recommendedName>
        <fullName evidence="3">LITAF domain-containing protein</fullName>
    </recommendedName>
</protein>
<accession>A0ABU1APT5</accession>
<proteinExistence type="predicted"/>
<dbReference type="Proteomes" id="UP001225316">
    <property type="component" value="Unassembled WGS sequence"/>
</dbReference>